<comment type="caution">
    <text evidence="2">The sequence shown here is derived from an EMBL/GenBank/DDBJ whole genome shotgun (WGS) entry which is preliminary data.</text>
</comment>
<dbReference type="AlphaFoldDB" id="A0A4C2ETN4"/>
<dbReference type="NCBIfam" id="NF033579">
    <property type="entry name" value="transpos_IS5_2"/>
    <property type="match status" value="1"/>
</dbReference>
<dbReference type="EMBL" id="BIXZ01000013">
    <property type="protein sequence ID" value="GCF15973.1"/>
    <property type="molecule type" value="Genomic_DNA"/>
</dbReference>
<name>A0A4C2ETN4_9EURY</name>
<sequence length="180" mass="20750">MLLRQSAQLHDPSKHGAIDATFYERSAASRHYCQRTSYRVQKLKVAKLVDTDSQAVLDVHCSTNREGSDADLAEQIARRNAGDLRSLAADKGYDKQALRESLRNLGIRPLIKHRIFAPYDHAHNARIDQERYNQRSMTETVNSAVKRSLGFAVRARSWFREFREIALMCVVYNIKRFVKQ</sequence>
<accession>A0A4C2ETN4</accession>
<organism evidence="2 3">
    <name type="scientific">Haloarcula mannanilytica</name>
    <dbReference type="NCBI Taxonomy" id="2509225"/>
    <lineage>
        <taxon>Archaea</taxon>
        <taxon>Methanobacteriati</taxon>
        <taxon>Methanobacteriota</taxon>
        <taxon>Stenosarchaea group</taxon>
        <taxon>Halobacteria</taxon>
        <taxon>Halobacteriales</taxon>
        <taxon>Haloarculaceae</taxon>
        <taxon>Haloarcula</taxon>
    </lineage>
</organism>
<protein>
    <recommendedName>
        <fullName evidence="1">Transposase IS4-like domain-containing protein</fullName>
    </recommendedName>
</protein>
<evidence type="ECO:0000313" key="2">
    <source>
        <dbReference type="EMBL" id="GCF15973.1"/>
    </source>
</evidence>
<evidence type="ECO:0000259" key="1">
    <source>
        <dbReference type="Pfam" id="PF01609"/>
    </source>
</evidence>
<dbReference type="GO" id="GO:0006313">
    <property type="term" value="P:DNA transposition"/>
    <property type="evidence" value="ECO:0007669"/>
    <property type="project" value="InterPro"/>
</dbReference>
<dbReference type="Proteomes" id="UP000304382">
    <property type="component" value="Unassembled WGS sequence"/>
</dbReference>
<proteinExistence type="predicted"/>
<dbReference type="InterPro" id="IPR002559">
    <property type="entry name" value="Transposase_11"/>
</dbReference>
<dbReference type="InterPro" id="IPR053520">
    <property type="entry name" value="Transposase_Tn903"/>
</dbReference>
<gene>
    <name evidence="2" type="ORF">Harman_39080</name>
</gene>
<dbReference type="GO" id="GO:0003677">
    <property type="term" value="F:DNA binding"/>
    <property type="evidence" value="ECO:0007669"/>
    <property type="project" value="InterPro"/>
</dbReference>
<dbReference type="Pfam" id="PF01609">
    <property type="entry name" value="DDE_Tnp_1"/>
    <property type="match status" value="1"/>
</dbReference>
<dbReference type="GO" id="GO:0004803">
    <property type="term" value="F:transposase activity"/>
    <property type="evidence" value="ECO:0007669"/>
    <property type="project" value="InterPro"/>
</dbReference>
<reference evidence="2 3" key="1">
    <citation type="submission" date="2019-02" db="EMBL/GenBank/DDBJ databases">
        <title>Haloarcula mannanilyticum sp. nov., a mannan degrading haloarchaeon isolated from commercial salt.</title>
        <authorList>
            <person name="Enomoto S."/>
            <person name="Shimane Y."/>
            <person name="Kamekura M."/>
            <person name="Ito T."/>
            <person name="Moriya O."/>
            <person name="Ihara K."/>
            <person name="Takahashi-Ando N."/>
            <person name="Fukushima Y."/>
            <person name="Yoshida Y."/>
            <person name="Usama R."/>
            <person name="Takai K."/>
            <person name="Minegishi H."/>
        </authorList>
    </citation>
    <scope>NUCLEOTIDE SEQUENCE [LARGE SCALE GENOMIC DNA]</scope>
    <source>
        <strain evidence="2 3">MD130-1</strain>
    </source>
</reference>
<keyword evidence="3" id="KW-1185">Reference proteome</keyword>
<feature type="domain" description="Transposase IS4-like" evidence="1">
    <location>
        <begin position="13"/>
        <end position="174"/>
    </location>
</feature>
<evidence type="ECO:0000313" key="3">
    <source>
        <dbReference type="Proteomes" id="UP000304382"/>
    </source>
</evidence>